<feature type="non-terminal residue" evidence="1">
    <location>
        <position position="1"/>
    </location>
</feature>
<organism evidence="1 2">
    <name type="scientific">Xenopus laevis</name>
    <name type="common">African clawed frog</name>
    <dbReference type="NCBI Taxonomy" id="8355"/>
    <lineage>
        <taxon>Eukaryota</taxon>
        <taxon>Metazoa</taxon>
        <taxon>Chordata</taxon>
        <taxon>Craniata</taxon>
        <taxon>Vertebrata</taxon>
        <taxon>Euteleostomi</taxon>
        <taxon>Amphibia</taxon>
        <taxon>Batrachia</taxon>
        <taxon>Anura</taxon>
        <taxon>Pipoidea</taxon>
        <taxon>Pipidae</taxon>
        <taxon>Xenopodinae</taxon>
        <taxon>Xenopus</taxon>
        <taxon>Xenopus</taxon>
    </lineage>
</organism>
<proteinExistence type="predicted"/>
<evidence type="ECO:0000313" key="2">
    <source>
        <dbReference type="Proteomes" id="UP000694892"/>
    </source>
</evidence>
<feature type="non-terminal residue" evidence="1">
    <location>
        <position position="19"/>
    </location>
</feature>
<dbReference type="EMBL" id="CM004480">
    <property type="protein sequence ID" value="OCT69663.1"/>
    <property type="molecule type" value="Genomic_DNA"/>
</dbReference>
<dbReference type="Proteomes" id="UP000694892">
    <property type="component" value="Chromosome 8L"/>
</dbReference>
<evidence type="ECO:0000313" key="1">
    <source>
        <dbReference type="EMBL" id="OCT69663.1"/>
    </source>
</evidence>
<reference evidence="2" key="1">
    <citation type="journal article" date="2016" name="Nature">
        <title>Genome evolution in the allotetraploid frog Xenopus laevis.</title>
        <authorList>
            <person name="Session A.M."/>
            <person name="Uno Y."/>
            <person name="Kwon T."/>
            <person name="Chapman J.A."/>
            <person name="Toyoda A."/>
            <person name="Takahashi S."/>
            <person name="Fukui A."/>
            <person name="Hikosaka A."/>
            <person name="Suzuki A."/>
            <person name="Kondo M."/>
            <person name="van Heeringen S.J."/>
            <person name="Quigley I."/>
            <person name="Heinz S."/>
            <person name="Ogino H."/>
            <person name="Ochi H."/>
            <person name="Hellsten U."/>
            <person name="Lyons J.B."/>
            <person name="Simakov O."/>
            <person name="Putnam N."/>
            <person name="Stites J."/>
            <person name="Kuroki Y."/>
            <person name="Tanaka T."/>
            <person name="Michiue T."/>
            <person name="Watanabe M."/>
            <person name="Bogdanovic O."/>
            <person name="Lister R."/>
            <person name="Georgiou G."/>
            <person name="Paranjpe S.S."/>
            <person name="van Kruijsbergen I."/>
            <person name="Shu S."/>
            <person name="Carlson J."/>
            <person name="Kinoshita T."/>
            <person name="Ohta Y."/>
            <person name="Mawaribuchi S."/>
            <person name="Jenkins J."/>
            <person name="Grimwood J."/>
            <person name="Schmutz J."/>
            <person name="Mitros T."/>
            <person name="Mozaffari S.V."/>
            <person name="Suzuki Y."/>
            <person name="Haramoto Y."/>
            <person name="Yamamoto T.S."/>
            <person name="Takagi C."/>
            <person name="Heald R."/>
            <person name="Miller K."/>
            <person name="Haudenschild C."/>
            <person name="Kitzman J."/>
            <person name="Nakayama T."/>
            <person name="Izutsu Y."/>
            <person name="Robert J."/>
            <person name="Fortriede J."/>
            <person name="Burns K."/>
            <person name="Lotay V."/>
            <person name="Karimi K."/>
            <person name="Yasuoka Y."/>
            <person name="Dichmann D.S."/>
            <person name="Flajnik M.F."/>
            <person name="Houston D.W."/>
            <person name="Shendure J."/>
            <person name="DuPasquier L."/>
            <person name="Vize P.D."/>
            <person name="Zorn A.M."/>
            <person name="Ito M."/>
            <person name="Marcotte E.M."/>
            <person name="Wallingford J.B."/>
            <person name="Ito Y."/>
            <person name="Asashima M."/>
            <person name="Ueno N."/>
            <person name="Matsuda Y."/>
            <person name="Veenstra G.J."/>
            <person name="Fujiyama A."/>
            <person name="Harland R.M."/>
            <person name="Taira M."/>
            <person name="Rokhsar D.S."/>
        </authorList>
    </citation>
    <scope>NUCLEOTIDE SEQUENCE [LARGE SCALE GENOMIC DNA]</scope>
    <source>
        <strain evidence="2">J</strain>
    </source>
</reference>
<gene>
    <name evidence="1" type="ORF">XELAEV_180409735mg</name>
</gene>
<sequence length="19" mass="2239">KSDGPQTTRDDKRRAQHNE</sequence>
<dbReference type="AlphaFoldDB" id="A0A974H9D5"/>
<accession>A0A974H9D5</accession>
<name>A0A974H9D5_XENLA</name>
<protein>
    <submittedName>
        <fullName evidence="1">Uncharacterized protein</fullName>
    </submittedName>
</protein>